<dbReference type="Pfam" id="PF02458">
    <property type="entry name" value="Transferase"/>
    <property type="match status" value="1"/>
</dbReference>
<proteinExistence type="predicted"/>
<dbReference type="PANTHER" id="PTHR31896">
    <property type="entry name" value="FAMILY REGULATORY PROTEIN, PUTATIVE (AFU_ORTHOLOGUE AFUA_3G14730)-RELATED"/>
    <property type="match status" value="1"/>
</dbReference>
<dbReference type="Proteomes" id="UP000823388">
    <property type="component" value="Chromosome 6K"/>
</dbReference>
<reference evidence="2" key="1">
    <citation type="submission" date="2020-05" db="EMBL/GenBank/DDBJ databases">
        <title>WGS assembly of Panicum virgatum.</title>
        <authorList>
            <person name="Lovell J.T."/>
            <person name="Jenkins J."/>
            <person name="Shu S."/>
            <person name="Juenger T.E."/>
            <person name="Schmutz J."/>
        </authorList>
    </citation>
    <scope>NUCLEOTIDE SEQUENCE</scope>
    <source>
        <strain evidence="2">AP13</strain>
    </source>
</reference>
<dbReference type="AlphaFoldDB" id="A0A8T0R5Z5"/>
<accession>A0A8T0R5Z5</accession>
<sequence>MHISHCLMASTYSTCDKDRRLAHNTLLQFSYTVMDGGGRVRVVSRRVVRPSTSPLKGEVEVIHLSPLDLRLIRTDSLQKGVLLPKPPVSGAGLVDALASSFSRALDLFYPFAGRLAAEERGDGTVTVSLRCTGEGAELVHALAPGVAAADIVSSVYTPSLVRDELHSFDPARGADAAVEALPLLSVQVTELADGVFVGVTLNHSAADGAALWHFFNTWAEIHRRGGVGASCDLSTPAPVLQRWFLETWPVPIPLPFGKLEDIARQVERATVREAFFTFATASVTELTARANGEIAGTAAAISSLQAVLAHLWRAVCRARRMPPEQGTSYSVLIDCRGRVKGIPPGYVGNAATFGKAEATAGEIEEKGLGWTAWLLNRAEASFDEASVRESATRWVQQPELMFISDLTSAGTAVATGSSSWSDVFGNDFGWGRPVTMRSGAGNKTDGKAAVFEGPERGGGMSLELCLAPDALERLVADEEFMDAVSLPA</sequence>
<evidence type="ECO:0000256" key="1">
    <source>
        <dbReference type="ARBA" id="ARBA00022679"/>
    </source>
</evidence>
<dbReference type="PANTHER" id="PTHR31896:SF9">
    <property type="entry name" value="OS08G0111500 PROTEIN"/>
    <property type="match status" value="1"/>
</dbReference>
<gene>
    <name evidence="2" type="ORF">PVAP13_6KG013600</name>
</gene>
<dbReference type="InterPro" id="IPR051283">
    <property type="entry name" value="Sec_Metabolite_Acyltrans"/>
</dbReference>
<protein>
    <recommendedName>
        <fullName evidence="4">Acetyltransferase</fullName>
    </recommendedName>
</protein>
<name>A0A8T0R5Z5_PANVG</name>
<evidence type="ECO:0000313" key="3">
    <source>
        <dbReference type="Proteomes" id="UP000823388"/>
    </source>
</evidence>
<organism evidence="2 3">
    <name type="scientific">Panicum virgatum</name>
    <name type="common">Blackwell switchgrass</name>
    <dbReference type="NCBI Taxonomy" id="38727"/>
    <lineage>
        <taxon>Eukaryota</taxon>
        <taxon>Viridiplantae</taxon>
        <taxon>Streptophyta</taxon>
        <taxon>Embryophyta</taxon>
        <taxon>Tracheophyta</taxon>
        <taxon>Spermatophyta</taxon>
        <taxon>Magnoliopsida</taxon>
        <taxon>Liliopsida</taxon>
        <taxon>Poales</taxon>
        <taxon>Poaceae</taxon>
        <taxon>PACMAD clade</taxon>
        <taxon>Panicoideae</taxon>
        <taxon>Panicodae</taxon>
        <taxon>Paniceae</taxon>
        <taxon>Panicinae</taxon>
        <taxon>Panicum</taxon>
        <taxon>Panicum sect. Hiantes</taxon>
    </lineage>
</organism>
<comment type="caution">
    <text evidence="2">The sequence shown here is derived from an EMBL/GenBank/DDBJ whole genome shotgun (WGS) entry which is preliminary data.</text>
</comment>
<dbReference type="Gene3D" id="3.30.559.10">
    <property type="entry name" value="Chloramphenicol acetyltransferase-like domain"/>
    <property type="match status" value="2"/>
</dbReference>
<dbReference type="GO" id="GO:0016747">
    <property type="term" value="F:acyltransferase activity, transferring groups other than amino-acyl groups"/>
    <property type="evidence" value="ECO:0007669"/>
    <property type="project" value="UniProtKB-ARBA"/>
</dbReference>
<dbReference type="OrthoDB" id="1862401at2759"/>
<dbReference type="EMBL" id="CM029047">
    <property type="protein sequence ID" value="KAG2581102.1"/>
    <property type="molecule type" value="Genomic_DNA"/>
</dbReference>
<keyword evidence="3" id="KW-1185">Reference proteome</keyword>
<dbReference type="InterPro" id="IPR023213">
    <property type="entry name" value="CAT-like_dom_sf"/>
</dbReference>
<keyword evidence="1" id="KW-0808">Transferase</keyword>
<evidence type="ECO:0000313" key="2">
    <source>
        <dbReference type="EMBL" id="KAG2581102.1"/>
    </source>
</evidence>
<evidence type="ECO:0008006" key="4">
    <source>
        <dbReference type="Google" id="ProtNLM"/>
    </source>
</evidence>